<accession>A0A4Y7Q4R0</accession>
<evidence type="ECO:0000313" key="2">
    <source>
        <dbReference type="Proteomes" id="UP000294933"/>
    </source>
</evidence>
<organism evidence="1 2">
    <name type="scientific">Rickenella mellea</name>
    <dbReference type="NCBI Taxonomy" id="50990"/>
    <lineage>
        <taxon>Eukaryota</taxon>
        <taxon>Fungi</taxon>
        <taxon>Dikarya</taxon>
        <taxon>Basidiomycota</taxon>
        <taxon>Agaricomycotina</taxon>
        <taxon>Agaricomycetes</taxon>
        <taxon>Hymenochaetales</taxon>
        <taxon>Rickenellaceae</taxon>
        <taxon>Rickenella</taxon>
    </lineage>
</organism>
<proteinExistence type="predicted"/>
<dbReference type="SUPFAM" id="SSF52047">
    <property type="entry name" value="RNI-like"/>
    <property type="match status" value="1"/>
</dbReference>
<keyword evidence="2" id="KW-1185">Reference proteome</keyword>
<protein>
    <submittedName>
        <fullName evidence="1">Uncharacterized protein</fullName>
    </submittedName>
</protein>
<evidence type="ECO:0000313" key="1">
    <source>
        <dbReference type="EMBL" id="TDL22643.1"/>
    </source>
</evidence>
<gene>
    <name evidence="1" type="ORF">BD410DRAFT_898214</name>
</gene>
<dbReference type="AlphaFoldDB" id="A0A4Y7Q4R0"/>
<sequence>MTTLPHLVGTNFVPSSAQIPVIRQIVTDSERKLKATDDELSITRSIVANLEHELLKVDSGGVLTQMDETSLKARTSSLRQQLSVVRTTVKEIQDEQERLQKIILGHKPLLDPARRVPPEVLSEIFLNCLPNDRFPRVSLAEVPLLIGQVCRLWREVSLKTAWLWVEFDLVITSRVVNTELMKLWLARSASHPLSFKIHPGALKDAKISMTSEMANSWGQSLDNMVRTLCEHTYRWKSIDVELPPRWTAMLFFPLSKGNGAPILETIRIEAPTDIEDCRDIPVDLSLAPRLTTLGVHGHFFTLGVSFTFGDFMSQNLRDFSITGIPATFDQFMSVLHHCRFITRCNVNLCGGRMLKSGHEIILMPYMETMQLFMHTDDDPGMLLDKLQLPEVKELEISLVKTVNQGWPHATQLLQRSGSQLESFYMSGGAILETDVIALLHTSPTLRSLTALNLTISDAIMTELTNEYGTQPLCPCLQIITLSRCWALSAPSIVRMIRSRCLAPAISSSLTKVTLWTGDTVSLKDREIAECVIEGLELIIEDGDPTRPELPI</sequence>
<dbReference type="Proteomes" id="UP000294933">
    <property type="component" value="Unassembled WGS sequence"/>
</dbReference>
<dbReference type="OrthoDB" id="2269034at2759"/>
<reference evidence="1 2" key="1">
    <citation type="submission" date="2018-06" db="EMBL/GenBank/DDBJ databases">
        <title>A transcriptomic atlas of mushroom development highlights an independent origin of complex multicellularity.</title>
        <authorList>
            <consortium name="DOE Joint Genome Institute"/>
            <person name="Krizsan K."/>
            <person name="Almasi E."/>
            <person name="Merenyi Z."/>
            <person name="Sahu N."/>
            <person name="Viragh M."/>
            <person name="Koszo T."/>
            <person name="Mondo S."/>
            <person name="Kiss B."/>
            <person name="Balint B."/>
            <person name="Kues U."/>
            <person name="Barry K."/>
            <person name="Hegedus J.C."/>
            <person name="Henrissat B."/>
            <person name="Johnson J."/>
            <person name="Lipzen A."/>
            <person name="Ohm R."/>
            <person name="Nagy I."/>
            <person name="Pangilinan J."/>
            <person name="Yan J."/>
            <person name="Xiong Y."/>
            <person name="Grigoriev I.V."/>
            <person name="Hibbett D.S."/>
            <person name="Nagy L.G."/>
        </authorList>
    </citation>
    <scope>NUCLEOTIDE SEQUENCE [LARGE SCALE GENOMIC DNA]</scope>
    <source>
        <strain evidence="1 2">SZMC22713</strain>
    </source>
</reference>
<dbReference type="EMBL" id="ML170174">
    <property type="protein sequence ID" value="TDL22643.1"/>
    <property type="molecule type" value="Genomic_DNA"/>
</dbReference>
<dbReference type="InterPro" id="IPR032675">
    <property type="entry name" value="LRR_dom_sf"/>
</dbReference>
<dbReference type="STRING" id="50990.A0A4Y7Q4R0"/>
<name>A0A4Y7Q4R0_9AGAM</name>
<dbReference type="VEuPathDB" id="FungiDB:BD410DRAFT_898214"/>
<dbReference type="Gene3D" id="3.80.10.10">
    <property type="entry name" value="Ribonuclease Inhibitor"/>
    <property type="match status" value="1"/>
</dbReference>